<keyword evidence="4" id="KW-0805">Transcription regulation</keyword>
<evidence type="ECO:0000256" key="7">
    <source>
        <dbReference type="ARBA" id="ARBA00024019"/>
    </source>
</evidence>
<dbReference type="SUPFAM" id="SSF57716">
    <property type="entry name" value="Glucocorticoid receptor-like (DNA-binding domain)"/>
    <property type="match status" value="1"/>
</dbReference>
<evidence type="ECO:0000256" key="2">
    <source>
        <dbReference type="ARBA" id="ARBA00022771"/>
    </source>
</evidence>
<dbReference type="InterPro" id="IPR000679">
    <property type="entry name" value="Znf_GATA"/>
</dbReference>
<feature type="region of interest" description="Disordered" evidence="9">
    <location>
        <begin position="1"/>
        <end position="28"/>
    </location>
</feature>
<keyword evidence="3" id="KW-0862">Zinc</keyword>
<gene>
    <name evidence="11" type="ORF">SI8410_13017328</name>
</gene>
<evidence type="ECO:0000313" key="12">
    <source>
        <dbReference type="Proteomes" id="UP000663760"/>
    </source>
</evidence>
<accession>A0A7I8L9V8</accession>
<dbReference type="CDD" id="cd00202">
    <property type="entry name" value="ZnF_GATA"/>
    <property type="match status" value="1"/>
</dbReference>
<keyword evidence="1" id="KW-0479">Metal-binding</keyword>
<dbReference type="EMBL" id="LR746276">
    <property type="protein sequence ID" value="CAA7406650.1"/>
    <property type="molecule type" value="Genomic_DNA"/>
</dbReference>
<dbReference type="AlphaFoldDB" id="A0A7I8L9V8"/>
<name>A0A7I8L9V8_SPIIN</name>
<feature type="compositionally biased region" description="Low complexity" evidence="9">
    <location>
        <begin position="1"/>
        <end position="14"/>
    </location>
</feature>
<dbReference type="SMART" id="SM00401">
    <property type="entry name" value="ZnF_GATA"/>
    <property type="match status" value="1"/>
</dbReference>
<keyword evidence="6" id="KW-0804">Transcription</keyword>
<dbReference type="Gene3D" id="3.30.50.10">
    <property type="entry name" value="Erythroid Transcription Factor GATA-1, subunit A"/>
    <property type="match status" value="1"/>
</dbReference>
<keyword evidence="2 8" id="KW-0863">Zinc-finger</keyword>
<evidence type="ECO:0000256" key="9">
    <source>
        <dbReference type="SAM" id="MobiDB-lite"/>
    </source>
</evidence>
<dbReference type="GO" id="GO:0008270">
    <property type="term" value="F:zinc ion binding"/>
    <property type="evidence" value="ECO:0007669"/>
    <property type="project" value="UniProtKB-KW"/>
</dbReference>
<comment type="similarity">
    <text evidence="7">Belongs to the type IV zinc-finger family. Class B subfamily.</text>
</comment>
<dbReference type="PROSITE" id="PS50114">
    <property type="entry name" value="GATA_ZN_FINGER_2"/>
    <property type="match status" value="1"/>
</dbReference>
<keyword evidence="12" id="KW-1185">Reference proteome</keyword>
<evidence type="ECO:0000256" key="4">
    <source>
        <dbReference type="ARBA" id="ARBA00023015"/>
    </source>
</evidence>
<proteinExistence type="inferred from homology"/>
<feature type="domain" description="GATA-type" evidence="10">
    <location>
        <begin position="83"/>
        <end position="131"/>
    </location>
</feature>
<evidence type="ECO:0000256" key="6">
    <source>
        <dbReference type="ARBA" id="ARBA00023163"/>
    </source>
</evidence>
<dbReference type="Pfam" id="PF00320">
    <property type="entry name" value="GATA"/>
    <property type="match status" value="1"/>
</dbReference>
<dbReference type="GO" id="GO:0043565">
    <property type="term" value="F:sequence-specific DNA binding"/>
    <property type="evidence" value="ECO:0007669"/>
    <property type="project" value="InterPro"/>
</dbReference>
<evidence type="ECO:0000256" key="1">
    <source>
        <dbReference type="ARBA" id="ARBA00022723"/>
    </source>
</evidence>
<dbReference type="Proteomes" id="UP000663760">
    <property type="component" value="Chromosome 13"/>
</dbReference>
<dbReference type="OrthoDB" id="778947at2759"/>
<evidence type="ECO:0000259" key="10">
    <source>
        <dbReference type="PROSITE" id="PS50114"/>
    </source>
</evidence>
<dbReference type="PANTHER" id="PTHR46813:SF16">
    <property type="entry name" value="GATA TRANSCRIPTION FACTOR 18"/>
    <property type="match status" value="1"/>
</dbReference>
<evidence type="ECO:0000256" key="3">
    <source>
        <dbReference type="ARBA" id="ARBA00022833"/>
    </source>
</evidence>
<reference evidence="11" key="1">
    <citation type="submission" date="2020-02" db="EMBL/GenBank/DDBJ databases">
        <authorList>
            <person name="Scholz U."/>
            <person name="Mascher M."/>
            <person name="Fiebig A."/>
        </authorList>
    </citation>
    <scope>NUCLEOTIDE SEQUENCE</scope>
</reference>
<evidence type="ECO:0000256" key="8">
    <source>
        <dbReference type="PROSITE-ProRule" id="PRU00094"/>
    </source>
</evidence>
<evidence type="ECO:0000313" key="11">
    <source>
        <dbReference type="EMBL" id="CAA7406650.1"/>
    </source>
</evidence>
<dbReference type="PANTHER" id="PTHR46813">
    <property type="entry name" value="GATA TRANSCRIPTION FACTOR 18"/>
    <property type="match status" value="1"/>
</dbReference>
<sequence>MEFASAVLAGAASPSPAPNSDGKPKYPVEEDLLSLLGDSGGVDCTLKLALPGCAASRCPRTPAADVASLLRRPESMAKPAGWCTMCGRTETPLWRHGPHGPKSLCNACGIRFKKEEKQSRLTLGTPTSQWKTKLSS</sequence>
<dbReference type="GO" id="GO:0006355">
    <property type="term" value="P:regulation of DNA-templated transcription"/>
    <property type="evidence" value="ECO:0007669"/>
    <property type="project" value="InterPro"/>
</dbReference>
<keyword evidence="5" id="KW-0238">DNA-binding</keyword>
<evidence type="ECO:0000256" key="5">
    <source>
        <dbReference type="ARBA" id="ARBA00023125"/>
    </source>
</evidence>
<dbReference type="InterPro" id="IPR013088">
    <property type="entry name" value="Znf_NHR/GATA"/>
</dbReference>
<organism evidence="11 12">
    <name type="scientific">Spirodela intermedia</name>
    <name type="common">Intermediate duckweed</name>
    <dbReference type="NCBI Taxonomy" id="51605"/>
    <lineage>
        <taxon>Eukaryota</taxon>
        <taxon>Viridiplantae</taxon>
        <taxon>Streptophyta</taxon>
        <taxon>Embryophyta</taxon>
        <taxon>Tracheophyta</taxon>
        <taxon>Spermatophyta</taxon>
        <taxon>Magnoliopsida</taxon>
        <taxon>Liliopsida</taxon>
        <taxon>Araceae</taxon>
        <taxon>Lemnoideae</taxon>
        <taxon>Spirodela</taxon>
    </lineage>
</organism>
<protein>
    <recommendedName>
        <fullName evidence="10">GATA-type domain-containing protein</fullName>
    </recommendedName>
</protein>